<organism evidence="3">
    <name type="scientific">Gongylonema pulchrum</name>
    <dbReference type="NCBI Taxonomy" id="637853"/>
    <lineage>
        <taxon>Eukaryota</taxon>
        <taxon>Metazoa</taxon>
        <taxon>Ecdysozoa</taxon>
        <taxon>Nematoda</taxon>
        <taxon>Chromadorea</taxon>
        <taxon>Rhabditida</taxon>
        <taxon>Spirurina</taxon>
        <taxon>Spiruromorpha</taxon>
        <taxon>Spiruroidea</taxon>
        <taxon>Gongylonematidae</taxon>
        <taxon>Gongylonema</taxon>
    </lineage>
</organism>
<gene>
    <name evidence="1" type="ORF">GPUH_LOCUS21808</name>
</gene>
<keyword evidence="2" id="KW-1185">Reference proteome</keyword>
<protein>
    <submittedName>
        <fullName evidence="3">DUF1203 domain-containing protein</fullName>
    </submittedName>
</protein>
<evidence type="ECO:0000313" key="2">
    <source>
        <dbReference type="Proteomes" id="UP000271098"/>
    </source>
</evidence>
<sequence length="105" mass="11624">MDYCSYCVDNGDAGRHIVEAVVGPGPIIEVFLTTVRNFPQRFDGERVEEAEEEKFVVADPPLDRSRKHLTMDYCSYCVDNGDAGRHIVEAVVGPGPVIEVVRVEA</sequence>
<evidence type="ECO:0000313" key="3">
    <source>
        <dbReference type="WBParaSite" id="GPUH_0002183501-mRNA-1"/>
    </source>
</evidence>
<dbReference type="AlphaFoldDB" id="A0A183ELG7"/>
<reference evidence="1 2" key="2">
    <citation type="submission" date="2018-11" db="EMBL/GenBank/DDBJ databases">
        <authorList>
            <consortium name="Pathogen Informatics"/>
        </authorList>
    </citation>
    <scope>NUCLEOTIDE SEQUENCE [LARGE SCALE GENOMIC DNA]</scope>
</reference>
<name>A0A183ELG7_9BILA</name>
<accession>A0A183ELG7</accession>
<dbReference type="EMBL" id="UYRT01093524">
    <property type="protein sequence ID" value="VDN38965.1"/>
    <property type="molecule type" value="Genomic_DNA"/>
</dbReference>
<dbReference type="Proteomes" id="UP000271098">
    <property type="component" value="Unassembled WGS sequence"/>
</dbReference>
<evidence type="ECO:0000313" key="1">
    <source>
        <dbReference type="EMBL" id="VDN38965.1"/>
    </source>
</evidence>
<dbReference type="WBParaSite" id="GPUH_0002183501-mRNA-1">
    <property type="protein sequence ID" value="GPUH_0002183501-mRNA-1"/>
    <property type="gene ID" value="GPUH_0002183501"/>
</dbReference>
<reference evidence="3" key="1">
    <citation type="submission" date="2016-06" db="UniProtKB">
        <authorList>
            <consortium name="WormBaseParasite"/>
        </authorList>
    </citation>
    <scope>IDENTIFICATION</scope>
</reference>
<proteinExistence type="predicted"/>